<keyword evidence="5" id="KW-1185">Reference proteome</keyword>
<dbReference type="SUPFAM" id="SSF46785">
    <property type="entry name" value="Winged helix' DNA-binding domain"/>
    <property type="match status" value="1"/>
</dbReference>
<dbReference type="InterPro" id="IPR025714">
    <property type="entry name" value="Methyltranfer_dom"/>
</dbReference>
<dbReference type="PANTHER" id="PTHR45128">
    <property type="entry name" value="METHYLTRANSFERASE TYPE 11"/>
    <property type="match status" value="1"/>
</dbReference>
<protein>
    <submittedName>
        <fullName evidence="4">Methyltransferase domain-containing protein</fullName>
    </submittedName>
</protein>
<reference evidence="4 5" key="1">
    <citation type="submission" date="2019-11" db="EMBL/GenBank/DDBJ databases">
        <title>Gordonia sp. nov., a novel actinobacterium isolated from mangrove soil in Hainan.</title>
        <authorList>
            <person name="Huang X."/>
            <person name="Xie Y."/>
            <person name="Chu X."/>
            <person name="Xiao K."/>
        </authorList>
    </citation>
    <scope>NUCLEOTIDE SEQUENCE [LARGE SCALE GENOMIC DNA]</scope>
    <source>
        <strain evidence="4 5">HNM0687</strain>
    </source>
</reference>
<dbReference type="Gene3D" id="1.10.10.10">
    <property type="entry name" value="Winged helix-like DNA-binding domain superfamily/Winged helix DNA-binding domain"/>
    <property type="match status" value="1"/>
</dbReference>
<dbReference type="GO" id="GO:0008168">
    <property type="term" value="F:methyltransferase activity"/>
    <property type="evidence" value="ECO:0007669"/>
    <property type="project" value="UniProtKB-KW"/>
</dbReference>
<dbReference type="PANTHER" id="PTHR45128:SF2">
    <property type="entry name" value="METHYLTRANSFERASE DOMAIN-CONTAINING PROTEIN"/>
    <property type="match status" value="1"/>
</dbReference>
<dbReference type="GO" id="GO:0032259">
    <property type="term" value="P:methylation"/>
    <property type="evidence" value="ECO:0007669"/>
    <property type="project" value="UniProtKB-KW"/>
</dbReference>
<dbReference type="RefSeq" id="WP_160901267.1">
    <property type="nucleotide sequence ID" value="NZ_CP102850.1"/>
</dbReference>
<evidence type="ECO:0000259" key="2">
    <source>
        <dbReference type="Pfam" id="PF13847"/>
    </source>
</evidence>
<dbReference type="Proteomes" id="UP000475545">
    <property type="component" value="Unassembled WGS sequence"/>
</dbReference>
<feature type="domain" description="S-adenosylmethionine-dependent methyltransferase Rv2258c-like winged HTH" evidence="3">
    <location>
        <begin position="47"/>
        <end position="101"/>
    </location>
</feature>
<dbReference type="InterPro" id="IPR036388">
    <property type="entry name" value="WH-like_DNA-bd_sf"/>
</dbReference>
<dbReference type="Gene3D" id="3.40.50.150">
    <property type="entry name" value="Vaccinia Virus protein VP39"/>
    <property type="match status" value="1"/>
</dbReference>
<evidence type="ECO:0000259" key="3">
    <source>
        <dbReference type="Pfam" id="PF21320"/>
    </source>
</evidence>
<comment type="caution">
    <text evidence="4">The sequence shown here is derived from an EMBL/GenBank/DDBJ whole genome shotgun (WGS) entry which is preliminary data.</text>
</comment>
<dbReference type="Pfam" id="PF21320">
    <property type="entry name" value="WHD_Rv2258c"/>
    <property type="match status" value="1"/>
</dbReference>
<dbReference type="SUPFAM" id="SSF53335">
    <property type="entry name" value="S-adenosyl-L-methionine-dependent methyltransferases"/>
    <property type="match status" value="1"/>
</dbReference>
<evidence type="ECO:0000313" key="4">
    <source>
        <dbReference type="EMBL" id="MXP21241.1"/>
    </source>
</evidence>
<keyword evidence="4" id="KW-0489">Methyltransferase</keyword>
<sequence length="380" mass="40387">MTTSAPINPAPNPSIQSPAPAAAGPEPITADAFAERIFNSALATAETMSIYVGERLGWYDCLTAHGPLSADELAERTGTHRRYAKEWLEMQSAFGILDADLSTDPVRFGISPGVAEALTDTASLAYLGALPRLFAASLGHLPALLDAYRTGGGVSWVEFGPDARECQAALNRPWFDRELAPALAGVEHLHARLSRPGARIADVGFGGGYSTIALAKAYPEATFVGLDVDEASVQMARRAACEAGVDDRVEFLLADGSDAAGRGPFDVVFAFECLHDMPRPVEVLSAARASLAPDGRMVVMDEAVSDAFAGPADDLDKIMYAFSMFICLPDGMSSPPSAGTGTVMRPATLQSYAHDAGFAKVDVLPIEDFSFFRFYELTPR</sequence>
<gene>
    <name evidence="4" type="ORF">GIY30_07725</name>
</gene>
<dbReference type="EMBL" id="WMBR01000001">
    <property type="protein sequence ID" value="MXP21241.1"/>
    <property type="molecule type" value="Genomic_DNA"/>
</dbReference>
<name>A0A6L7GPS9_9ACTN</name>
<dbReference type="CDD" id="cd02440">
    <property type="entry name" value="AdoMet_MTases"/>
    <property type="match status" value="1"/>
</dbReference>
<accession>A0A6L7GPS9</accession>
<proteinExistence type="predicted"/>
<evidence type="ECO:0000256" key="1">
    <source>
        <dbReference type="SAM" id="MobiDB-lite"/>
    </source>
</evidence>
<dbReference type="InterPro" id="IPR029063">
    <property type="entry name" value="SAM-dependent_MTases_sf"/>
</dbReference>
<keyword evidence="4" id="KW-0808">Transferase</keyword>
<dbReference type="InterPro" id="IPR053173">
    <property type="entry name" value="SAM-binding_MTase"/>
</dbReference>
<dbReference type="InterPro" id="IPR036390">
    <property type="entry name" value="WH_DNA-bd_sf"/>
</dbReference>
<feature type="domain" description="Methyltransferase" evidence="2">
    <location>
        <begin position="196"/>
        <end position="308"/>
    </location>
</feature>
<dbReference type="AlphaFoldDB" id="A0A6L7GPS9"/>
<feature type="region of interest" description="Disordered" evidence="1">
    <location>
        <begin position="1"/>
        <end position="26"/>
    </location>
</feature>
<organism evidence="4 5">
    <name type="scientific">Gordonia mangrovi</name>
    <dbReference type="NCBI Taxonomy" id="2665643"/>
    <lineage>
        <taxon>Bacteria</taxon>
        <taxon>Bacillati</taxon>
        <taxon>Actinomycetota</taxon>
        <taxon>Actinomycetes</taxon>
        <taxon>Mycobacteriales</taxon>
        <taxon>Gordoniaceae</taxon>
        <taxon>Gordonia</taxon>
    </lineage>
</organism>
<dbReference type="Pfam" id="PF13847">
    <property type="entry name" value="Methyltransf_31"/>
    <property type="match status" value="1"/>
</dbReference>
<evidence type="ECO:0000313" key="5">
    <source>
        <dbReference type="Proteomes" id="UP000475545"/>
    </source>
</evidence>
<dbReference type="InterPro" id="IPR048711">
    <property type="entry name" value="WHD_Rv2258c"/>
</dbReference>